<gene>
    <name evidence="1" type="ORF">WISP_59969</name>
</gene>
<reference evidence="1" key="1">
    <citation type="submission" date="2019-10" db="EMBL/GenBank/DDBJ databases">
        <authorList>
            <person name="Soares A.E.R."/>
            <person name="Aleixo A."/>
            <person name="Schneider P."/>
            <person name="Miyaki C.Y."/>
            <person name="Schneider M.P."/>
            <person name="Mello C."/>
            <person name="Vasconcelos A.T.R."/>
        </authorList>
    </citation>
    <scope>NUCLEOTIDE SEQUENCE</scope>
    <source>
        <tissue evidence="1">Muscle</tissue>
    </source>
</reference>
<evidence type="ECO:0000313" key="1">
    <source>
        <dbReference type="EMBL" id="KAJ7418273.1"/>
    </source>
</evidence>
<evidence type="ECO:0000313" key="2">
    <source>
        <dbReference type="Proteomes" id="UP001145742"/>
    </source>
</evidence>
<protein>
    <submittedName>
        <fullName evidence="1">Rna-directed dna polymerase from mobile element jockey-like</fullName>
    </submittedName>
</protein>
<name>A0ABQ9DFD9_9PASS</name>
<comment type="caution">
    <text evidence="1">The sequence shown here is derived from an EMBL/GenBank/DDBJ whole genome shotgun (WGS) entry which is preliminary data.</text>
</comment>
<proteinExistence type="predicted"/>
<sequence length="136" mass="15685">MVSQEKTPLRGQYWGQFNIFLISNMDSGTKRSLSKFAGIMKLHGAVNVLEERDAIQRDLDRLERWDCANLMKFNRANCKVHFFTVRVVRHWNRLPREAVDAPSLKVFKARLDRALSSLVQWKVSLPMVGGLQIDGL</sequence>
<organism evidence="1 2">
    <name type="scientific">Willisornis vidua</name>
    <name type="common">Xingu scale-backed antbird</name>
    <dbReference type="NCBI Taxonomy" id="1566151"/>
    <lineage>
        <taxon>Eukaryota</taxon>
        <taxon>Metazoa</taxon>
        <taxon>Chordata</taxon>
        <taxon>Craniata</taxon>
        <taxon>Vertebrata</taxon>
        <taxon>Euteleostomi</taxon>
        <taxon>Archelosauria</taxon>
        <taxon>Archosauria</taxon>
        <taxon>Dinosauria</taxon>
        <taxon>Saurischia</taxon>
        <taxon>Theropoda</taxon>
        <taxon>Coelurosauria</taxon>
        <taxon>Aves</taxon>
        <taxon>Neognathae</taxon>
        <taxon>Neoaves</taxon>
        <taxon>Telluraves</taxon>
        <taxon>Australaves</taxon>
        <taxon>Passeriformes</taxon>
        <taxon>Thamnophilidae</taxon>
        <taxon>Willisornis</taxon>
    </lineage>
</organism>
<dbReference type="EMBL" id="WHWB01033682">
    <property type="protein sequence ID" value="KAJ7418273.1"/>
    <property type="molecule type" value="Genomic_DNA"/>
</dbReference>
<keyword evidence="2" id="KW-1185">Reference proteome</keyword>
<dbReference type="Proteomes" id="UP001145742">
    <property type="component" value="Unassembled WGS sequence"/>
</dbReference>
<accession>A0ABQ9DFD9</accession>